<dbReference type="SUPFAM" id="SSF51197">
    <property type="entry name" value="Clavaminate synthase-like"/>
    <property type="match status" value="1"/>
</dbReference>
<dbReference type="PROSITE" id="PS51471">
    <property type="entry name" value="FE2OG_OXY"/>
    <property type="match status" value="1"/>
</dbReference>
<evidence type="ECO:0000256" key="1">
    <source>
        <dbReference type="RuleBase" id="RU003682"/>
    </source>
</evidence>
<gene>
    <name evidence="3" type="ORF">BDV25DRAFT_102290</name>
</gene>
<dbReference type="EMBL" id="ML742081">
    <property type="protein sequence ID" value="KAE8150990.1"/>
    <property type="molecule type" value="Genomic_DNA"/>
</dbReference>
<dbReference type="Pfam" id="PF23169">
    <property type="entry name" value="HalD"/>
    <property type="match status" value="1"/>
</dbReference>
<protein>
    <recommendedName>
        <fullName evidence="2">Fe2OG dioxygenase domain-containing protein</fullName>
    </recommendedName>
</protein>
<keyword evidence="4" id="KW-1185">Reference proteome</keyword>
<dbReference type="PANTHER" id="PTHR41677">
    <property type="entry name" value="YALI0B19030P"/>
    <property type="match status" value="1"/>
</dbReference>
<accession>A0A5N6TXF3</accession>
<sequence length="304" mass="34167">MAADPSQYKKLKPLPKSLIESAQIERVPFNAEKHICFEPPKTIYTMEDIGIDAGISNTAISSPFPLFTPDAVRQIRAEILSEQVLSKYQCSSDKASNMVRGHCPEHAPFTHNAWNSPAVLSAISKIAGMDLVPAMNVETGHVNISLDETGDAFDWHVDSYAFVCITMLSDCTGMEGGETAIRTGTSEVLKFRGPDMGTAVVMQGRYIEHKALAMSGGERISMVTAFRARSPFIPDETVIKDLIGFTPVDMLYAQYAEYRLENMEERLRRRLEVLRERREFDVQDMRRFLLGERAYLDDMLEQLS</sequence>
<dbReference type="OrthoDB" id="10256055at2759"/>
<keyword evidence="1" id="KW-0479">Metal-binding</keyword>
<dbReference type="GO" id="GO:0016491">
    <property type="term" value="F:oxidoreductase activity"/>
    <property type="evidence" value="ECO:0007669"/>
    <property type="project" value="UniProtKB-KW"/>
</dbReference>
<evidence type="ECO:0000259" key="2">
    <source>
        <dbReference type="PROSITE" id="PS51471"/>
    </source>
</evidence>
<feature type="domain" description="Fe2OG dioxygenase" evidence="2">
    <location>
        <begin position="136"/>
        <end position="230"/>
    </location>
</feature>
<comment type="similarity">
    <text evidence="1">Belongs to the iron/ascorbate-dependent oxidoreductase family.</text>
</comment>
<keyword evidence="1" id="KW-0408">Iron</keyword>
<reference evidence="3 4" key="1">
    <citation type="submission" date="2019-04" db="EMBL/GenBank/DDBJ databases">
        <title>Friends and foes A comparative genomics study of 23 Aspergillus species from section Flavi.</title>
        <authorList>
            <consortium name="DOE Joint Genome Institute"/>
            <person name="Kjaerbolling I."/>
            <person name="Vesth T."/>
            <person name="Frisvad J.C."/>
            <person name="Nybo J.L."/>
            <person name="Theobald S."/>
            <person name="Kildgaard S."/>
            <person name="Isbrandt T."/>
            <person name="Kuo A."/>
            <person name="Sato A."/>
            <person name="Lyhne E.K."/>
            <person name="Kogle M.E."/>
            <person name="Wiebenga A."/>
            <person name="Kun R.S."/>
            <person name="Lubbers R.J."/>
            <person name="Makela M.R."/>
            <person name="Barry K."/>
            <person name="Chovatia M."/>
            <person name="Clum A."/>
            <person name="Daum C."/>
            <person name="Haridas S."/>
            <person name="He G."/>
            <person name="LaButti K."/>
            <person name="Lipzen A."/>
            <person name="Mondo S."/>
            <person name="Riley R."/>
            <person name="Salamov A."/>
            <person name="Simmons B.A."/>
            <person name="Magnuson J.K."/>
            <person name="Henrissat B."/>
            <person name="Mortensen U.H."/>
            <person name="Larsen T.O."/>
            <person name="Devries R.P."/>
            <person name="Grigoriev I.V."/>
            <person name="Machida M."/>
            <person name="Baker S.E."/>
            <person name="Andersen M.R."/>
        </authorList>
    </citation>
    <scope>NUCLEOTIDE SEQUENCE [LARGE SCALE GENOMIC DNA]</scope>
    <source>
        <strain evidence="3 4">IBT 18842</strain>
    </source>
</reference>
<evidence type="ECO:0000313" key="3">
    <source>
        <dbReference type="EMBL" id="KAE8150990.1"/>
    </source>
</evidence>
<proteinExistence type="inferred from homology"/>
<dbReference type="InterPro" id="IPR005123">
    <property type="entry name" value="Oxoglu/Fe-dep_dioxygenase_dom"/>
</dbReference>
<name>A0A5N6TXF3_ASPAV</name>
<dbReference type="GO" id="GO:0046872">
    <property type="term" value="F:metal ion binding"/>
    <property type="evidence" value="ECO:0007669"/>
    <property type="project" value="UniProtKB-KW"/>
</dbReference>
<dbReference type="InterPro" id="IPR056470">
    <property type="entry name" value="BesD/HalB-like"/>
</dbReference>
<evidence type="ECO:0000313" key="4">
    <source>
        <dbReference type="Proteomes" id="UP000325780"/>
    </source>
</evidence>
<dbReference type="AlphaFoldDB" id="A0A5N6TXF3"/>
<organism evidence="3 4">
    <name type="scientific">Aspergillus avenaceus</name>
    <dbReference type="NCBI Taxonomy" id="36643"/>
    <lineage>
        <taxon>Eukaryota</taxon>
        <taxon>Fungi</taxon>
        <taxon>Dikarya</taxon>
        <taxon>Ascomycota</taxon>
        <taxon>Pezizomycotina</taxon>
        <taxon>Eurotiomycetes</taxon>
        <taxon>Eurotiomycetidae</taxon>
        <taxon>Eurotiales</taxon>
        <taxon>Aspergillaceae</taxon>
        <taxon>Aspergillus</taxon>
        <taxon>Aspergillus subgen. Circumdati</taxon>
    </lineage>
</organism>
<dbReference type="Gene3D" id="2.60.120.620">
    <property type="entry name" value="q2cbj1_9rhob like domain"/>
    <property type="match status" value="1"/>
</dbReference>
<dbReference type="Proteomes" id="UP000325780">
    <property type="component" value="Unassembled WGS sequence"/>
</dbReference>
<dbReference type="PANTHER" id="PTHR41677:SF1">
    <property type="entry name" value="FE2OG DIOXYGENASE DOMAIN-CONTAINING PROTEIN"/>
    <property type="match status" value="1"/>
</dbReference>
<keyword evidence="1" id="KW-0560">Oxidoreductase</keyword>